<protein>
    <submittedName>
        <fullName evidence="1">Uncharacterized protein</fullName>
    </submittedName>
</protein>
<name>A0A2P2NPC0_RHIMU</name>
<sequence>MQPPCYVFASKRTLRSSLAIPCRPNGFLITPFIPICKHLSHISPSALAIKAMIRGLLWLRNFRILAATSKPFSNSGI</sequence>
<dbReference type="EMBL" id="GGEC01063746">
    <property type="protein sequence ID" value="MBX44230.1"/>
    <property type="molecule type" value="Transcribed_RNA"/>
</dbReference>
<reference evidence="1" key="1">
    <citation type="submission" date="2018-02" db="EMBL/GenBank/DDBJ databases">
        <title>Rhizophora mucronata_Transcriptome.</title>
        <authorList>
            <person name="Meera S.P."/>
            <person name="Sreeshan A."/>
            <person name="Augustine A."/>
        </authorList>
    </citation>
    <scope>NUCLEOTIDE SEQUENCE</scope>
    <source>
        <tissue evidence="1">Leaf</tissue>
    </source>
</reference>
<evidence type="ECO:0000313" key="1">
    <source>
        <dbReference type="EMBL" id="MBX44230.1"/>
    </source>
</evidence>
<dbReference type="AlphaFoldDB" id="A0A2P2NPC0"/>
<organism evidence="1">
    <name type="scientific">Rhizophora mucronata</name>
    <name type="common">Asiatic mangrove</name>
    <dbReference type="NCBI Taxonomy" id="61149"/>
    <lineage>
        <taxon>Eukaryota</taxon>
        <taxon>Viridiplantae</taxon>
        <taxon>Streptophyta</taxon>
        <taxon>Embryophyta</taxon>
        <taxon>Tracheophyta</taxon>
        <taxon>Spermatophyta</taxon>
        <taxon>Magnoliopsida</taxon>
        <taxon>eudicotyledons</taxon>
        <taxon>Gunneridae</taxon>
        <taxon>Pentapetalae</taxon>
        <taxon>rosids</taxon>
        <taxon>fabids</taxon>
        <taxon>Malpighiales</taxon>
        <taxon>Rhizophoraceae</taxon>
        <taxon>Rhizophora</taxon>
    </lineage>
</organism>
<accession>A0A2P2NPC0</accession>
<proteinExistence type="predicted"/>